<dbReference type="AlphaFoldDB" id="A0A4R4KJ17"/>
<sequence length="487" mass="56263">MLPRIEISNVVRRAYKAIDEHNNSCPTQAVERKIMTADGKPDVQLIHRRVGLIPEAISTTFHALVTEYVRNYNRTASMMADGAYTKDSPPGLHTNNVRLAPFCRCTDRTVRNHLSRLRELGYIQTKFHGTRKDFEVWISPKFLFEPESETPANEFKNAPKPHFEGENPKIFPLNSTYIEIIEKKETRKVDMLVEHGENVQGQRGRAETTAVGQQPLNTAGRREDQVGGGGVRPRQAMTSIRLPQPTTPRRNPKDLAPMHLKMLVEFWLYAWRVIYPGRDFNDQEQEAALYAIMAGVYNNFTDPLSDAEWLNVQVYQLSKLDKAGRYFDRHPDAYRPDPYAVVIAGKGYFDRENHLGFIGIEAWMKKDKIEQKRQRDAYAHRKRCDRLLITARRDFLKLRMGQTPRKEVAGKTELGLYQYYDALFAGLGAKYRERFAKQYLDRQTHNFQSPRFQAAQRARRAGGEVTKEVIVYVENYMEGDGTGYYTD</sequence>
<dbReference type="EMBL" id="SMJU01000004">
    <property type="protein sequence ID" value="TDB66842.1"/>
    <property type="molecule type" value="Genomic_DNA"/>
</dbReference>
<protein>
    <recommendedName>
        <fullName evidence="4">Helix-turn-helix domain-containing protein</fullName>
    </recommendedName>
</protein>
<keyword evidence="3" id="KW-1185">Reference proteome</keyword>
<dbReference type="RefSeq" id="WP_132115892.1">
    <property type="nucleotide sequence ID" value="NZ_SMJU01000004.1"/>
</dbReference>
<gene>
    <name evidence="2" type="ORF">EZE20_06870</name>
</gene>
<feature type="region of interest" description="Disordered" evidence="1">
    <location>
        <begin position="219"/>
        <end position="254"/>
    </location>
</feature>
<accession>A0A4R4KJ17</accession>
<evidence type="ECO:0000313" key="3">
    <source>
        <dbReference type="Proteomes" id="UP000295706"/>
    </source>
</evidence>
<proteinExistence type="predicted"/>
<evidence type="ECO:0000256" key="1">
    <source>
        <dbReference type="SAM" id="MobiDB-lite"/>
    </source>
</evidence>
<evidence type="ECO:0008006" key="4">
    <source>
        <dbReference type="Google" id="ProtNLM"/>
    </source>
</evidence>
<organism evidence="2 3">
    <name type="scientific">Arundinibacter roseus</name>
    <dbReference type="NCBI Taxonomy" id="2070510"/>
    <lineage>
        <taxon>Bacteria</taxon>
        <taxon>Pseudomonadati</taxon>
        <taxon>Bacteroidota</taxon>
        <taxon>Cytophagia</taxon>
        <taxon>Cytophagales</taxon>
        <taxon>Spirosomataceae</taxon>
        <taxon>Arundinibacter</taxon>
    </lineage>
</organism>
<name>A0A4R4KJ17_9BACT</name>
<evidence type="ECO:0000313" key="2">
    <source>
        <dbReference type="EMBL" id="TDB66842.1"/>
    </source>
</evidence>
<reference evidence="2 3" key="1">
    <citation type="submission" date="2019-02" db="EMBL/GenBank/DDBJ databases">
        <title>Arundinibacter roseus gen. nov., sp. nov., a new member of the family Cytophagaceae.</title>
        <authorList>
            <person name="Szuroczki S."/>
            <person name="Khayer B."/>
            <person name="Sproer C."/>
            <person name="Toumi M."/>
            <person name="Szabo A."/>
            <person name="Felfoldi T."/>
            <person name="Schumann P."/>
            <person name="Toth E."/>
        </authorList>
    </citation>
    <scope>NUCLEOTIDE SEQUENCE [LARGE SCALE GENOMIC DNA]</scope>
    <source>
        <strain evidence="2 3">DMA-k-7a</strain>
    </source>
</reference>
<comment type="caution">
    <text evidence="2">The sequence shown here is derived from an EMBL/GenBank/DDBJ whole genome shotgun (WGS) entry which is preliminary data.</text>
</comment>
<dbReference type="Proteomes" id="UP000295706">
    <property type="component" value="Unassembled WGS sequence"/>
</dbReference>
<dbReference type="OrthoDB" id="865169at2"/>